<name>A0A2U8I6Y7_9GAMM</name>
<dbReference type="AlphaFoldDB" id="A0A2U8I6Y7"/>
<evidence type="ECO:0000313" key="1">
    <source>
        <dbReference type="EMBL" id="AWK13664.1"/>
    </source>
</evidence>
<evidence type="ECO:0000313" key="2">
    <source>
        <dbReference type="Proteomes" id="UP000261875"/>
    </source>
</evidence>
<proteinExistence type="predicted"/>
<dbReference type="KEGG" id="fsm:CCS41_02815"/>
<reference evidence="1 2" key="1">
    <citation type="submission" date="2017-05" db="EMBL/GenBank/DDBJ databases">
        <title>Genome sequence of Candidatus Fukatsuia symbiotica and Candidatus Hamiltonella defensa from Acyrthosiphon pisum strain 5D.</title>
        <authorList>
            <person name="Patel V.A."/>
            <person name="Chevignon G."/>
            <person name="Russell J.A."/>
            <person name="Oliver K.M."/>
        </authorList>
    </citation>
    <scope>NUCLEOTIDE SEQUENCE [LARGE SCALE GENOMIC DNA]</scope>
    <source>
        <strain evidence="1 2">5D</strain>
    </source>
</reference>
<keyword evidence="2" id="KW-1185">Reference proteome</keyword>
<dbReference type="Proteomes" id="UP000261875">
    <property type="component" value="Chromosome"/>
</dbReference>
<protein>
    <submittedName>
        <fullName evidence="1">Uncharacterized protein</fullName>
    </submittedName>
</protein>
<gene>
    <name evidence="1" type="ORF">CCS41_02815</name>
</gene>
<accession>A0A2U8I6Y7</accession>
<dbReference type="EMBL" id="CP021659">
    <property type="protein sequence ID" value="AWK13664.1"/>
    <property type="molecule type" value="Genomic_DNA"/>
</dbReference>
<organism evidence="1 2">
    <name type="scientific">Candidatus Fukatsuia symbiotica</name>
    <dbReference type="NCBI Taxonomy" id="1878942"/>
    <lineage>
        <taxon>Bacteria</taxon>
        <taxon>Pseudomonadati</taxon>
        <taxon>Pseudomonadota</taxon>
        <taxon>Gammaproteobacteria</taxon>
        <taxon>Enterobacterales</taxon>
        <taxon>Yersiniaceae</taxon>
        <taxon>Candidatus Fukatsuia</taxon>
    </lineage>
</organism>
<sequence length="232" mass="26515">MVEIEDSGDRTTRSNLTESPGKAGDYLILFKLAGLSDGFPSYIHLMCEKILTVAHLSKKKHKVIDFPLFIAGLNDAIKSVAETLRHDYAWATEGREESCKHILWAIADTADLIRHKAHIIESYHTVCQNIPTDRVTEENFNRKFLALRRESHGQIIIPGLGKRPSWYRFRENMLRGYIRMLAEAHGVPLDFQRYRVAGEHSAFAMGKYSRYTPLTSTEDKVAHLRGDDEKSE</sequence>
<dbReference type="OrthoDB" id="1489171at2"/>